<dbReference type="AlphaFoldDB" id="A0A2G8XNP0"/>
<gene>
    <name evidence="2" type="ORF">TGCOUG_395590</name>
</gene>
<accession>A0A2G8XNP0</accession>
<dbReference type="VEuPathDB" id="ToxoDB:TGCOUG_395590"/>
<proteinExistence type="predicted"/>
<protein>
    <submittedName>
        <fullName evidence="2">Uncharacterized protein</fullName>
    </submittedName>
</protein>
<dbReference type="Proteomes" id="UP000236343">
    <property type="component" value="Unassembled WGS sequence"/>
</dbReference>
<evidence type="ECO:0000256" key="1">
    <source>
        <dbReference type="SAM" id="MobiDB-lite"/>
    </source>
</evidence>
<feature type="compositionally biased region" description="Basic residues" evidence="1">
    <location>
        <begin position="13"/>
        <end position="25"/>
    </location>
</feature>
<dbReference type="EMBL" id="AGQR02003501">
    <property type="protein sequence ID" value="PIL96635.1"/>
    <property type="molecule type" value="Genomic_DNA"/>
</dbReference>
<feature type="compositionally biased region" description="Basic residues" evidence="1">
    <location>
        <begin position="42"/>
        <end position="52"/>
    </location>
</feature>
<feature type="compositionally biased region" description="Basic and acidic residues" evidence="1">
    <location>
        <begin position="91"/>
        <end position="104"/>
    </location>
</feature>
<feature type="compositionally biased region" description="Basic and acidic residues" evidence="1">
    <location>
        <begin position="58"/>
        <end position="70"/>
    </location>
</feature>
<sequence>MQTTQLLADKRPLGRRRGALRRRRSPCMQRRSGAGDGGEGRRKQRRRRKGRSVCRSWEGGRRREVRESSVERQGSNALPNATRGRRALTRPHRETEWIEATRAE</sequence>
<reference evidence="2 3" key="1">
    <citation type="journal article" date="2016" name="Nat. Commun.">
        <title>Local admixture of amplified and diversified secreted pathogenesis determinants shapes mosaic Toxoplasma gondii genomes.</title>
        <authorList>
            <person name="Lorenzi H."/>
            <person name="Khan A."/>
            <person name="Behnke M.S."/>
            <person name="Namasivayam S."/>
            <person name="Swapna L.S."/>
            <person name="Hadjithomas M."/>
            <person name="Karamycheva S."/>
            <person name="Pinney D."/>
            <person name="Brunk B.P."/>
            <person name="Ajioka J.W."/>
            <person name="Ajzenberg D."/>
            <person name="Boothroyd J.C."/>
            <person name="Boyle J.P."/>
            <person name="Darde M.L."/>
            <person name="Diaz-Miranda M.A."/>
            <person name="Dubey J.P."/>
            <person name="Fritz H.M."/>
            <person name="Gennari S.M."/>
            <person name="Gregory B.D."/>
            <person name="Kim K."/>
            <person name="Saeij J.P."/>
            <person name="Su C."/>
            <person name="White M.W."/>
            <person name="Zhu X.Q."/>
            <person name="Howe D.K."/>
            <person name="Rosenthal B.M."/>
            <person name="Grigg M.E."/>
            <person name="Parkinson J."/>
            <person name="Liu L."/>
            <person name="Kissinger J.C."/>
            <person name="Roos D.S."/>
            <person name="Sibley L.D."/>
        </authorList>
    </citation>
    <scope>NUCLEOTIDE SEQUENCE [LARGE SCALE GENOMIC DNA]</scope>
    <source>
        <strain evidence="2 3">COUG</strain>
    </source>
</reference>
<comment type="caution">
    <text evidence="2">The sequence shown here is derived from an EMBL/GenBank/DDBJ whole genome shotgun (WGS) entry which is preliminary data.</text>
</comment>
<feature type="region of interest" description="Disordered" evidence="1">
    <location>
        <begin position="1"/>
        <end position="104"/>
    </location>
</feature>
<name>A0A2G8XNP0_TOXGO</name>
<organism evidence="2 3">
    <name type="scientific">Toxoplasma gondii COUG</name>
    <dbReference type="NCBI Taxonomy" id="1074873"/>
    <lineage>
        <taxon>Eukaryota</taxon>
        <taxon>Sar</taxon>
        <taxon>Alveolata</taxon>
        <taxon>Apicomplexa</taxon>
        <taxon>Conoidasida</taxon>
        <taxon>Coccidia</taxon>
        <taxon>Eucoccidiorida</taxon>
        <taxon>Eimeriorina</taxon>
        <taxon>Sarcocystidae</taxon>
        <taxon>Toxoplasma</taxon>
    </lineage>
</organism>
<evidence type="ECO:0000313" key="3">
    <source>
        <dbReference type="Proteomes" id="UP000236343"/>
    </source>
</evidence>
<evidence type="ECO:0000313" key="2">
    <source>
        <dbReference type="EMBL" id="PIL96635.1"/>
    </source>
</evidence>